<dbReference type="EMBL" id="CP033459">
    <property type="protein sequence ID" value="QFQ12193.1"/>
    <property type="molecule type" value="Genomic_DNA"/>
</dbReference>
<feature type="domain" description="WCX" evidence="2">
    <location>
        <begin position="250"/>
        <end position="325"/>
    </location>
</feature>
<dbReference type="KEGG" id="alq:C7Y71_003680"/>
<keyword evidence="4" id="KW-1185">Reference proteome</keyword>
<dbReference type="InterPro" id="IPR051534">
    <property type="entry name" value="CBASS_pafABC_assoc_protein"/>
</dbReference>
<proteinExistence type="predicted"/>
<name>A0A5P8E5A8_9BACT</name>
<evidence type="ECO:0000313" key="4">
    <source>
        <dbReference type="Proteomes" id="UP000249375"/>
    </source>
</evidence>
<dbReference type="PANTHER" id="PTHR34580:SF9">
    <property type="entry name" value="SLL5097 PROTEIN"/>
    <property type="match status" value="1"/>
</dbReference>
<evidence type="ECO:0000259" key="1">
    <source>
        <dbReference type="Pfam" id="PF13280"/>
    </source>
</evidence>
<protein>
    <submittedName>
        <fullName evidence="3">WYL domain-containing protein</fullName>
    </submittedName>
</protein>
<dbReference type="OrthoDB" id="43316at2"/>
<accession>A0A5P8E5A8</accession>
<evidence type="ECO:0000259" key="2">
    <source>
        <dbReference type="Pfam" id="PF25583"/>
    </source>
</evidence>
<dbReference type="Pfam" id="PF25583">
    <property type="entry name" value="WCX"/>
    <property type="match status" value="1"/>
</dbReference>
<dbReference type="Pfam" id="PF13280">
    <property type="entry name" value="WYL"/>
    <property type="match status" value="1"/>
</dbReference>
<dbReference type="RefSeq" id="WP_111899265.1">
    <property type="nucleotide sequence ID" value="NZ_CP033459.1"/>
</dbReference>
<feature type="domain" description="WYL" evidence="1">
    <location>
        <begin position="151"/>
        <end position="215"/>
    </location>
</feature>
<reference evidence="3 4" key="1">
    <citation type="submission" date="2018-11" db="EMBL/GenBank/DDBJ databases">
        <authorList>
            <person name="Na S.W."/>
            <person name="Baik M."/>
        </authorList>
    </citation>
    <scope>NUCLEOTIDE SEQUENCE [LARGE SCALE GENOMIC DNA]</scope>
    <source>
        <strain evidence="3 4">E39</strain>
    </source>
</reference>
<dbReference type="AlphaFoldDB" id="A0A5P8E5A8"/>
<dbReference type="Proteomes" id="UP000249375">
    <property type="component" value="Chromosome"/>
</dbReference>
<organism evidence="3 4">
    <name type="scientific">Pseudoprevotella muciniphila</name>
    <dbReference type="NCBI Taxonomy" id="2133944"/>
    <lineage>
        <taxon>Bacteria</taxon>
        <taxon>Pseudomonadati</taxon>
        <taxon>Bacteroidota</taxon>
        <taxon>Bacteroidia</taxon>
        <taxon>Bacteroidales</taxon>
        <taxon>Prevotellaceae</taxon>
        <taxon>Pseudoprevotella</taxon>
    </lineage>
</organism>
<dbReference type="PANTHER" id="PTHR34580">
    <property type="match status" value="1"/>
</dbReference>
<sequence length="331" mass="38658">MANVKNGSFRESIIDRCLQSRRGYSTQEIFDRCNDALERRGELPISALNTIRNDILSIENRWHIVVEQIRSGREIRYRYEDPHFSIFNTPLNEEEIAQLTQSVSMLRRFEGMPGFEWVEEMSAHLQETVSARPEPVIGFDENKELKGMSFFTPLFKAVSEKKAIKIKYYTYRSNKIIEGVIHPYYLKEYNQRWFLFALNDEYKNISIYALDRVEAMGKTSAKFIPNTEIDFSHYFDNIVGVSVKSDEVPQTVKIWVDKEQLPYTLSKPLHKSQTVIEEKEDGGAIVAIKVIPNFELEQLLLSFGERFEVLAPSSLRDKIADRIKKNMEKYQ</sequence>
<dbReference type="InterPro" id="IPR057727">
    <property type="entry name" value="WCX_dom"/>
</dbReference>
<dbReference type="InterPro" id="IPR026881">
    <property type="entry name" value="WYL_dom"/>
</dbReference>
<gene>
    <name evidence="3" type="ORF">C7Y71_003680</name>
</gene>
<dbReference type="PROSITE" id="PS52050">
    <property type="entry name" value="WYL"/>
    <property type="match status" value="1"/>
</dbReference>
<evidence type="ECO:0000313" key="3">
    <source>
        <dbReference type="EMBL" id="QFQ12193.1"/>
    </source>
</evidence>